<dbReference type="Proteomes" id="UP001634394">
    <property type="component" value="Unassembled WGS sequence"/>
</dbReference>
<gene>
    <name evidence="7" type="ORF">ACJMK2_039019</name>
</gene>
<feature type="repeat" description="LDL-receptor class B" evidence="6">
    <location>
        <begin position="152"/>
        <end position="195"/>
    </location>
</feature>
<keyword evidence="8" id="KW-1185">Reference proteome</keyword>
<proteinExistence type="predicted"/>
<protein>
    <submittedName>
        <fullName evidence="7">Uncharacterized protein</fullName>
    </submittedName>
</protein>
<accession>A0ABD3WAQ6</accession>
<feature type="repeat" description="LDL-receptor class B" evidence="6">
    <location>
        <begin position="106"/>
        <end position="151"/>
    </location>
</feature>
<name>A0ABD3WAQ6_SINWO</name>
<dbReference type="EMBL" id="JBJQND010000007">
    <property type="protein sequence ID" value="KAL3870994.1"/>
    <property type="molecule type" value="Genomic_DNA"/>
</dbReference>
<dbReference type="SUPFAM" id="SSF57196">
    <property type="entry name" value="EGF/Laminin"/>
    <property type="match status" value="1"/>
</dbReference>
<evidence type="ECO:0000313" key="7">
    <source>
        <dbReference type="EMBL" id="KAL3870994.1"/>
    </source>
</evidence>
<organism evidence="7 8">
    <name type="scientific">Sinanodonta woodiana</name>
    <name type="common">Chinese pond mussel</name>
    <name type="synonym">Anodonta woodiana</name>
    <dbReference type="NCBI Taxonomy" id="1069815"/>
    <lineage>
        <taxon>Eukaryota</taxon>
        <taxon>Metazoa</taxon>
        <taxon>Spiralia</taxon>
        <taxon>Lophotrochozoa</taxon>
        <taxon>Mollusca</taxon>
        <taxon>Bivalvia</taxon>
        <taxon>Autobranchia</taxon>
        <taxon>Heteroconchia</taxon>
        <taxon>Palaeoheterodonta</taxon>
        <taxon>Unionida</taxon>
        <taxon>Unionoidea</taxon>
        <taxon>Unionidae</taxon>
        <taxon>Unioninae</taxon>
        <taxon>Sinanodonta</taxon>
    </lineage>
</organism>
<dbReference type="PANTHER" id="PTHR46513">
    <property type="entry name" value="VITELLOGENIN RECEPTOR-LIKE PROTEIN-RELATED-RELATED"/>
    <property type="match status" value="1"/>
</dbReference>
<sequence length="603" mass="68883">YDRLLIATLTPNYYHEDAYIHTVPIMANGAPISDSTSKLRLSDDLYLLSVDGDYALRQAYIYDYYTDAIYRDSNVSLSLSGKNTWTIIHRGISKGYVKLAVDWISHNIYWTDQLYKWIVVQSLLVDDTSMFRVIIHDDLENPIALALDPMEALLFWSDIGRLPKIEVSSLSGKNRKSLVSSNLINVLSLAADYGTRRIYWVDAGRYSLESITYEGKERQNLIKNGGRFFDLAVYKDYLYVTDSFFGNLYFFNKTNGENIAQRLSGDETYLGVTVFHPEAQPTTVTAFCVNYGCEHICVTEKGGASCLCKDGYILNEDLKTCAVNNEYFHRGLVFSNDSSICIVDIQVLTTFTHDPKSVLNTNGTRYMVMDTDDRQMIIANDTAIYWTMIDKLELHQLTNPTGTISGLAWDGYDRNVYWSESDTGIIWRLSRESDTAIVFLSGLTRPRDILIVPYERLLYWTSDRNGSTLEYSSLDDNSYRILYYDLYEKINYLTYDIFSRRIYLLSRTANGTNIVHSCNLKGSELTNSYSTYKNLTKVEFYKGYMLLTSNDENGTLLMAYNTDLTKTTISGVFPGVGHISSIKFFDENFRQNETGPCYNFNGG</sequence>
<evidence type="ECO:0000256" key="3">
    <source>
        <dbReference type="ARBA" id="ARBA00022737"/>
    </source>
</evidence>
<dbReference type="Gene3D" id="2.120.10.30">
    <property type="entry name" value="TolB, C-terminal domain"/>
    <property type="match status" value="2"/>
</dbReference>
<evidence type="ECO:0000256" key="5">
    <source>
        <dbReference type="ARBA" id="ARBA00023180"/>
    </source>
</evidence>
<evidence type="ECO:0000256" key="6">
    <source>
        <dbReference type="PROSITE-ProRule" id="PRU00461"/>
    </source>
</evidence>
<dbReference type="PANTHER" id="PTHR46513:SF13">
    <property type="entry name" value="EGF-LIKE DOMAIN-CONTAINING PROTEIN"/>
    <property type="match status" value="1"/>
</dbReference>
<dbReference type="PROSITE" id="PS51120">
    <property type="entry name" value="LDLRB"/>
    <property type="match status" value="2"/>
</dbReference>
<evidence type="ECO:0000256" key="1">
    <source>
        <dbReference type="ARBA" id="ARBA00022536"/>
    </source>
</evidence>
<dbReference type="InterPro" id="IPR050778">
    <property type="entry name" value="Cueball_EGF_LRP_Nidogen"/>
</dbReference>
<feature type="non-terminal residue" evidence="7">
    <location>
        <position position="603"/>
    </location>
</feature>
<keyword evidence="3" id="KW-0677">Repeat</keyword>
<dbReference type="SMART" id="SM00135">
    <property type="entry name" value="LY"/>
    <property type="match status" value="7"/>
</dbReference>
<dbReference type="FunFam" id="2.120.10.30:FF:000241">
    <property type="entry name" value="Low-density lipoprotein receptor-related protein 6"/>
    <property type="match status" value="1"/>
</dbReference>
<feature type="non-terminal residue" evidence="7">
    <location>
        <position position="1"/>
    </location>
</feature>
<evidence type="ECO:0000256" key="4">
    <source>
        <dbReference type="ARBA" id="ARBA00023157"/>
    </source>
</evidence>
<keyword evidence="1" id="KW-0245">EGF-like domain</keyword>
<keyword evidence="4" id="KW-1015">Disulfide bond</keyword>
<dbReference type="Pfam" id="PF14670">
    <property type="entry name" value="FXa_inhibition"/>
    <property type="match status" value="1"/>
</dbReference>
<dbReference type="AlphaFoldDB" id="A0ABD3WAQ6"/>
<evidence type="ECO:0000256" key="2">
    <source>
        <dbReference type="ARBA" id="ARBA00022729"/>
    </source>
</evidence>
<dbReference type="InterPro" id="IPR000033">
    <property type="entry name" value="LDLR_classB_rpt"/>
</dbReference>
<comment type="caution">
    <text evidence="7">The sequence shown here is derived from an EMBL/GenBank/DDBJ whole genome shotgun (WGS) entry which is preliminary data.</text>
</comment>
<dbReference type="SUPFAM" id="SSF63825">
    <property type="entry name" value="YWTD domain"/>
    <property type="match status" value="2"/>
</dbReference>
<evidence type="ECO:0000313" key="8">
    <source>
        <dbReference type="Proteomes" id="UP001634394"/>
    </source>
</evidence>
<keyword evidence="2" id="KW-0732">Signal</keyword>
<dbReference type="InterPro" id="IPR011042">
    <property type="entry name" value="6-blade_b-propeller_TolB-like"/>
</dbReference>
<reference evidence="7 8" key="1">
    <citation type="submission" date="2024-11" db="EMBL/GenBank/DDBJ databases">
        <title>Chromosome-level genome assembly of the freshwater bivalve Anodonta woodiana.</title>
        <authorList>
            <person name="Chen X."/>
        </authorList>
    </citation>
    <scope>NUCLEOTIDE SEQUENCE [LARGE SCALE GENOMIC DNA]</scope>
    <source>
        <strain evidence="7">MN2024</strain>
        <tissue evidence="7">Gills</tissue>
    </source>
</reference>
<keyword evidence="5" id="KW-0325">Glycoprotein</keyword>